<sequence length="147" mass="15454">MDPANRPASSAEAAHALRGVVGRLRRRLLAVSGSDVLTPAQASALTLFVRGDADSGASLAQAERISPQAAAVTVAALAKAGLIERTADPADGRRQIIAVTEAGLDYVQGARGMRQAWLEQGLTEEFTEDERAQLIAAAALLERLLQR</sequence>
<name>A0ABS1BAX0_9MICO</name>
<gene>
    <name evidence="2" type="ORF">I8D64_10225</name>
</gene>
<dbReference type="InterPro" id="IPR000835">
    <property type="entry name" value="HTH_MarR-typ"/>
</dbReference>
<dbReference type="InterPro" id="IPR036388">
    <property type="entry name" value="WH-like_DNA-bd_sf"/>
</dbReference>
<organism evidence="2 3">
    <name type="scientific">Brachybacterium halotolerans</name>
    <dbReference type="NCBI Taxonomy" id="2795215"/>
    <lineage>
        <taxon>Bacteria</taxon>
        <taxon>Bacillati</taxon>
        <taxon>Actinomycetota</taxon>
        <taxon>Actinomycetes</taxon>
        <taxon>Micrococcales</taxon>
        <taxon>Dermabacteraceae</taxon>
        <taxon>Brachybacterium</taxon>
    </lineage>
</organism>
<reference evidence="2 3" key="1">
    <citation type="submission" date="2020-12" db="EMBL/GenBank/DDBJ databases">
        <title>Brachybacterium sp. MASK1Z-5, whole genome shotgun sequence.</title>
        <authorList>
            <person name="Tuo L."/>
        </authorList>
    </citation>
    <scope>NUCLEOTIDE SEQUENCE [LARGE SCALE GENOMIC DNA]</scope>
    <source>
        <strain evidence="2 3">MASK1Z-5</strain>
    </source>
</reference>
<dbReference type="SUPFAM" id="SSF46785">
    <property type="entry name" value="Winged helix' DNA-binding domain"/>
    <property type="match status" value="1"/>
</dbReference>
<dbReference type="Pfam" id="PF12802">
    <property type="entry name" value="MarR_2"/>
    <property type="match status" value="1"/>
</dbReference>
<comment type="caution">
    <text evidence="2">The sequence shown here is derived from an EMBL/GenBank/DDBJ whole genome shotgun (WGS) entry which is preliminary data.</text>
</comment>
<dbReference type="Gene3D" id="1.10.287.100">
    <property type="match status" value="1"/>
</dbReference>
<evidence type="ECO:0000259" key="1">
    <source>
        <dbReference type="PROSITE" id="PS50995"/>
    </source>
</evidence>
<keyword evidence="3" id="KW-1185">Reference proteome</keyword>
<accession>A0ABS1BAX0</accession>
<dbReference type="PANTHER" id="PTHR39515:SF2">
    <property type="entry name" value="HTH-TYPE TRANSCRIPTIONAL REGULATOR RV0880"/>
    <property type="match status" value="1"/>
</dbReference>
<dbReference type="Gene3D" id="1.10.10.10">
    <property type="entry name" value="Winged helix-like DNA-binding domain superfamily/Winged helix DNA-binding domain"/>
    <property type="match status" value="1"/>
</dbReference>
<evidence type="ECO:0000313" key="2">
    <source>
        <dbReference type="EMBL" id="MBK0331781.1"/>
    </source>
</evidence>
<proteinExistence type="predicted"/>
<dbReference type="InterPro" id="IPR052526">
    <property type="entry name" value="HTH-type_Bedaq_tolerance"/>
</dbReference>
<dbReference type="PANTHER" id="PTHR39515">
    <property type="entry name" value="CONSERVED PROTEIN"/>
    <property type="match status" value="1"/>
</dbReference>
<protein>
    <submittedName>
        <fullName evidence="2">Winged helix-turn-helix transcriptional regulator</fullName>
    </submittedName>
</protein>
<evidence type="ECO:0000313" key="3">
    <source>
        <dbReference type="Proteomes" id="UP000612352"/>
    </source>
</evidence>
<dbReference type="EMBL" id="JAEDAJ010000005">
    <property type="protein sequence ID" value="MBK0331781.1"/>
    <property type="molecule type" value="Genomic_DNA"/>
</dbReference>
<dbReference type="InterPro" id="IPR036390">
    <property type="entry name" value="WH_DNA-bd_sf"/>
</dbReference>
<dbReference type="PROSITE" id="PS50995">
    <property type="entry name" value="HTH_MARR_2"/>
    <property type="match status" value="1"/>
</dbReference>
<feature type="domain" description="HTH marR-type" evidence="1">
    <location>
        <begin position="10"/>
        <end position="146"/>
    </location>
</feature>
<dbReference type="Proteomes" id="UP000612352">
    <property type="component" value="Unassembled WGS sequence"/>
</dbReference>
<dbReference type="SMART" id="SM00347">
    <property type="entry name" value="HTH_MARR"/>
    <property type="match status" value="1"/>
</dbReference>
<dbReference type="RefSeq" id="WP_200502448.1">
    <property type="nucleotide sequence ID" value="NZ_JAEDAJ010000005.1"/>
</dbReference>